<name>A0A0G0QMP7_9BACT</name>
<gene>
    <name evidence="2" type="ORF">UT77_C0011G0004</name>
</gene>
<dbReference type="InterPro" id="IPR052164">
    <property type="entry name" value="Anthracycline_SecMetBiosynth"/>
</dbReference>
<accession>A0A0G0QMP7</accession>
<dbReference type="AlphaFoldDB" id="A0A0G0QMP7"/>
<dbReference type="PATRIC" id="fig|1618431.3.peg.1097"/>
<organism evidence="2 3">
    <name type="scientific">Candidatus Daviesbacteria bacterium GW2011_GWC2_40_12</name>
    <dbReference type="NCBI Taxonomy" id="1618431"/>
    <lineage>
        <taxon>Bacteria</taxon>
        <taxon>Candidatus Daviesiibacteriota</taxon>
    </lineage>
</organism>
<dbReference type="PANTHER" id="PTHR33993">
    <property type="entry name" value="GLYOXALASE-RELATED"/>
    <property type="match status" value="1"/>
</dbReference>
<evidence type="ECO:0000313" key="2">
    <source>
        <dbReference type="EMBL" id="KKR41433.1"/>
    </source>
</evidence>
<dbReference type="PANTHER" id="PTHR33993:SF2">
    <property type="entry name" value="VOC DOMAIN-CONTAINING PROTEIN"/>
    <property type="match status" value="1"/>
</dbReference>
<dbReference type="Pfam" id="PF00903">
    <property type="entry name" value="Glyoxalase"/>
    <property type="match status" value="1"/>
</dbReference>
<evidence type="ECO:0000313" key="3">
    <source>
        <dbReference type="Proteomes" id="UP000034881"/>
    </source>
</evidence>
<dbReference type="InterPro" id="IPR037523">
    <property type="entry name" value="VOC_core"/>
</dbReference>
<proteinExistence type="predicted"/>
<reference evidence="2 3" key="1">
    <citation type="journal article" date="2015" name="Nature">
        <title>rRNA introns, odd ribosomes, and small enigmatic genomes across a large radiation of phyla.</title>
        <authorList>
            <person name="Brown C.T."/>
            <person name="Hug L.A."/>
            <person name="Thomas B.C."/>
            <person name="Sharon I."/>
            <person name="Castelle C.J."/>
            <person name="Singh A."/>
            <person name="Wilkins M.J."/>
            <person name="Williams K.H."/>
            <person name="Banfield J.F."/>
        </authorList>
    </citation>
    <scope>NUCLEOTIDE SEQUENCE [LARGE SCALE GENOMIC DNA]</scope>
</reference>
<dbReference type="CDD" id="cd07247">
    <property type="entry name" value="SgaA_N_like"/>
    <property type="match status" value="1"/>
</dbReference>
<evidence type="ECO:0000259" key="1">
    <source>
        <dbReference type="PROSITE" id="PS51819"/>
    </source>
</evidence>
<sequence>MANNNAVGWIEIPAIDMERSIKFYETVFDAKLERHKMDSIDMAWFPGVEGGTGSAASLVFNPEFYKPSSDGVLIYFTAHSGDLANELAKVESAGGKVLLPKTMISEEHGFYALILDTEGNRIGLHSGK</sequence>
<dbReference type="InterPro" id="IPR004360">
    <property type="entry name" value="Glyas_Fos-R_dOase_dom"/>
</dbReference>
<dbReference type="SUPFAM" id="SSF54593">
    <property type="entry name" value="Glyoxalase/Bleomycin resistance protein/Dihydroxybiphenyl dioxygenase"/>
    <property type="match status" value="1"/>
</dbReference>
<dbReference type="Gene3D" id="3.10.180.10">
    <property type="entry name" value="2,3-Dihydroxybiphenyl 1,2-Dioxygenase, domain 1"/>
    <property type="match status" value="1"/>
</dbReference>
<dbReference type="PROSITE" id="PS51819">
    <property type="entry name" value="VOC"/>
    <property type="match status" value="1"/>
</dbReference>
<dbReference type="InterPro" id="IPR029068">
    <property type="entry name" value="Glyas_Bleomycin-R_OHBP_Dase"/>
</dbReference>
<feature type="domain" description="VOC" evidence="1">
    <location>
        <begin position="6"/>
        <end position="127"/>
    </location>
</feature>
<dbReference type="EMBL" id="LBYB01000011">
    <property type="protein sequence ID" value="KKR41433.1"/>
    <property type="molecule type" value="Genomic_DNA"/>
</dbReference>
<dbReference type="Proteomes" id="UP000034881">
    <property type="component" value="Unassembled WGS sequence"/>
</dbReference>
<protein>
    <submittedName>
        <fullName evidence="2">Bleomycin resistance protein</fullName>
    </submittedName>
</protein>
<comment type="caution">
    <text evidence="2">The sequence shown here is derived from an EMBL/GenBank/DDBJ whole genome shotgun (WGS) entry which is preliminary data.</text>
</comment>